<feature type="transmembrane region" description="Helical" evidence="1">
    <location>
        <begin position="155"/>
        <end position="176"/>
    </location>
</feature>
<name>A0AAP2Z9S8_9EURY</name>
<dbReference type="EMBL" id="JAOPJZ010000011">
    <property type="protein sequence ID" value="MCU4753003.1"/>
    <property type="molecule type" value="Genomic_DNA"/>
</dbReference>
<dbReference type="RefSeq" id="WP_342809324.1">
    <property type="nucleotide sequence ID" value="NZ_JAOPJZ010000011.1"/>
</dbReference>
<evidence type="ECO:0000313" key="2">
    <source>
        <dbReference type="EMBL" id="MCU4753003.1"/>
    </source>
</evidence>
<keyword evidence="1" id="KW-0472">Membrane</keyword>
<accession>A0AAP2Z9S8</accession>
<dbReference type="Proteomes" id="UP001321047">
    <property type="component" value="Unassembled WGS sequence"/>
</dbReference>
<proteinExistence type="predicted"/>
<evidence type="ECO:0000256" key="1">
    <source>
        <dbReference type="SAM" id="Phobius"/>
    </source>
</evidence>
<keyword evidence="3" id="KW-1185">Reference proteome</keyword>
<keyword evidence="1" id="KW-0812">Transmembrane</keyword>
<reference evidence="2 3" key="1">
    <citation type="submission" date="2022-09" db="EMBL/GenBank/DDBJ databases">
        <title>Enrichment on poylsaccharides allowed isolation of novel metabolic and taxonomic groups of Haloarchaea.</title>
        <authorList>
            <person name="Sorokin D.Y."/>
            <person name="Elcheninov A.G."/>
            <person name="Khizhniak T.V."/>
            <person name="Kolganova T.V."/>
            <person name="Kublanov I.V."/>
        </authorList>
    </citation>
    <scope>NUCLEOTIDE SEQUENCE [LARGE SCALE GENOMIC DNA]</scope>
    <source>
        <strain evidence="2 3">AArc-curdl1</strain>
    </source>
</reference>
<gene>
    <name evidence="2" type="ORF">OB919_13625</name>
</gene>
<sequence length="192" mass="21598">MSQELPEWVEDRLEHDNNRDLQQRHVAEVIVNGDRPYYNVRFVRAKIKGDFDKDTVRSRLDELAEQGVLKTELINRGNIYWLNESKSDWPIPPDVEVEASSDEPTVSEFFSRSHVIIASIGFLGAAIAGVVVWVGTLQSGGSITLPWTATEILTAGLFAMLISYLAIFSSMVVWILDKGIGDLDHSLVERLR</sequence>
<dbReference type="AlphaFoldDB" id="A0AAP2Z9S8"/>
<evidence type="ECO:0000313" key="3">
    <source>
        <dbReference type="Proteomes" id="UP001321047"/>
    </source>
</evidence>
<organism evidence="2 3">
    <name type="scientific">Natronosalvus hydrolyticus</name>
    <dbReference type="NCBI Taxonomy" id="2979988"/>
    <lineage>
        <taxon>Archaea</taxon>
        <taxon>Methanobacteriati</taxon>
        <taxon>Methanobacteriota</taxon>
        <taxon>Stenosarchaea group</taxon>
        <taxon>Halobacteria</taxon>
        <taxon>Halobacteriales</taxon>
        <taxon>Natrialbaceae</taxon>
        <taxon>Natronosalvus</taxon>
    </lineage>
</organism>
<comment type="caution">
    <text evidence="2">The sequence shown here is derived from an EMBL/GenBank/DDBJ whole genome shotgun (WGS) entry which is preliminary data.</text>
</comment>
<keyword evidence="1" id="KW-1133">Transmembrane helix</keyword>
<protein>
    <submittedName>
        <fullName evidence="2">Uncharacterized protein</fullName>
    </submittedName>
</protein>
<feature type="transmembrane region" description="Helical" evidence="1">
    <location>
        <begin position="115"/>
        <end position="135"/>
    </location>
</feature>